<keyword evidence="3" id="KW-0804">Transcription</keyword>
<evidence type="ECO:0000256" key="4">
    <source>
        <dbReference type="SAM" id="MobiDB-lite"/>
    </source>
</evidence>
<dbReference type="EMBL" id="RKHQ01000001">
    <property type="protein sequence ID" value="ROR97287.1"/>
    <property type="molecule type" value="Genomic_DNA"/>
</dbReference>
<organism evidence="6 7">
    <name type="scientific">Salana multivorans</name>
    <dbReference type="NCBI Taxonomy" id="120377"/>
    <lineage>
        <taxon>Bacteria</taxon>
        <taxon>Bacillati</taxon>
        <taxon>Actinomycetota</taxon>
        <taxon>Actinomycetes</taxon>
        <taxon>Micrococcales</taxon>
        <taxon>Beutenbergiaceae</taxon>
        <taxon>Salana</taxon>
    </lineage>
</organism>
<dbReference type="GO" id="GO:0003700">
    <property type="term" value="F:DNA-binding transcription factor activity"/>
    <property type="evidence" value="ECO:0007669"/>
    <property type="project" value="InterPro"/>
</dbReference>
<protein>
    <submittedName>
        <fullName evidence="6">DNA-binding GntR family transcriptional regulator</fullName>
    </submittedName>
</protein>
<accession>A0A3N2DC22</accession>
<dbReference type="PANTHER" id="PTHR43537:SF45">
    <property type="entry name" value="GNTR FAMILY REGULATORY PROTEIN"/>
    <property type="match status" value="1"/>
</dbReference>
<evidence type="ECO:0000259" key="5">
    <source>
        <dbReference type="PROSITE" id="PS50949"/>
    </source>
</evidence>
<name>A0A3N2DC22_9MICO</name>
<reference evidence="6 7" key="1">
    <citation type="submission" date="2018-11" db="EMBL/GenBank/DDBJ databases">
        <title>Sequencing the genomes of 1000 actinobacteria strains.</title>
        <authorList>
            <person name="Klenk H.-P."/>
        </authorList>
    </citation>
    <scope>NUCLEOTIDE SEQUENCE [LARGE SCALE GENOMIC DNA]</scope>
    <source>
        <strain evidence="6 7">DSM 13521</strain>
    </source>
</reference>
<gene>
    <name evidence="6" type="ORF">EDD28_1884</name>
</gene>
<dbReference type="PRINTS" id="PR00035">
    <property type="entry name" value="HTHGNTR"/>
</dbReference>
<dbReference type="InterPro" id="IPR008920">
    <property type="entry name" value="TF_FadR/GntR_C"/>
</dbReference>
<sequence>MRRPGASGIASVSAMRHRRGTTREVVHTELRRRILTLTTPPGAPISENDIAADLGVSRTPVREALILLGDEGLVEVYPQVGTFASLVDIERVRDAQFLRESVEVASLASLAGDGDDGGGSGAGLDPEVLARLRENIAAQREALEDSERFFDLDEAFHRDLMTLAGHGGVWPSVVSAKGHLDRARRLGMAEIRPASQNLEQHAAILDAAADGRGEEAVALLRGHLRSVLEDVVRIRELHPELFARPGSHRVRG</sequence>
<dbReference type="Pfam" id="PF07729">
    <property type="entry name" value="FCD"/>
    <property type="match status" value="1"/>
</dbReference>
<keyword evidence="2 6" id="KW-0238">DNA-binding</keyword>
<feature type="domain" description="HTH gntR-type" evidence="5">
    <location>
        <begin position="20"/>
        <end position="87"/>
    </location>
</feature>
<comment type="caution">
    <text evidence="6">The sequence shown here is derived from an EMBL/GenBank/DDBJ whole genome shotgun (WGS) entry which is preliminary data.</text>
</comment>
<keyword evidence="1" id="KW-0805">Transcription regulation</keyword>
<evidence type="ECO:0000256" key="1">
    <source>
        <dbReference type="ARBA" id="ARBA00023015"/>
    </source>
</evidence>
<feature type="region of interest" description="Disordered" evidence="4">
    <location>
        <begin position="1"/>
        <end position="22"/>
    </location>
</feature>
<evidence type="ECO:0000256" key="2">
    <source>
        <dbReference type="ARBA" id="ARBA00023125"/>
    </source>
</evidence>
<dbReference type="CDD" id="cd07377">
    <property type="entry name" value="WHTH_GntR"/>
    <property type="match status" value="1"/>
</dbReference>
<evidence type="ECO:0000313" key="6">
    <source>
        <dbReference type="EMBL" id="ROR97287.1"/>
    </source>
</evidence>
<dbReference type="Gene3D" id="1.20.120.530">
    <property type="entry name" value="GntR ligand-binding domain-like"/>
    <property type="match status" value="1"/>
</dbReference>
<dbReference type="InterPro" id="IPR011711">
    <property type="entry name" value="GntR_C"/>
</dbReference>
<dbReference type="InterPro" id="IPR036390">
    <property type="entry name" value="WH_DNA-bd_sf"/>
</dbReference>
<dbReference type="PROSITE" id="PS50949">
    <property type="entry name" value="HTH_GNTR"/>
    <property type="match status" value="1"/>
</dbReference>
<proteinExistence type="predicted"/>
<dbReference type="PANTHER" id="PTHR43537">
    <property type="entry name" value="TRANSCRIPTIONAL REGULATOR, GNTR FAMILY"/>
    <property type="match status" value="1"/>
</dbReference>
<dbReference type="InterPro" id="IPR000524">
    <property type="entry name" value="Tscrpt_reg_HTH_GntR"/>
</dbReference>
<keyword evidence="7" id="KW-1185">Reference proteome</keyword>
<evidence type="ECO:0000313" key="7">
    <source>
        <dbReference type="Proteomes" id="UP000275356"/>
    </source>
</evidence>
<dbReference type="AlphaFoldDB" id="A0A3N2DC22"/>
<dbReference type="Pfam" id="PF00392">
    <property type="entry name" value="GntR"/>
    <property type="match status" value="1"/>
</dbReference>
<dbReference type="InterPro" id="IPR036388">
    <property type="entry name" value="WH-like_DNA-bd_sf"/>
</dbReference>
<dbReference type="SUPFAM" id="SSF48008">
    <property type="entry name" value="GntR ligand-binding domain-like"/>
    <property type="match status" value="1"/>
</dbReference>
<evidence type="ECO:0000256" key="3">
    <source>
        <dbReference type="ARBA" id="ARBA00023163"/>
    </source>
</evidence>
<dbReference type="SUPFAM" id="SSF46785">
    <property type="entry name" value="Winged helix' DNA-binding domain"/>
    <property type="match status" value="1"/>
</dbReference>
<dbReference type="SMART" id="SM00895">
    <property type="entry name" value="FCD"/>
    <property type="match status" value="1"/>
</dbReference>
<dbReference type="Proteomes" id="UP000275356">
    <property type="component" value="Unassembled WGS sequence"/>
</dbReference>
<dbReference type="GO" id="GO:0003677">
    <property type="term" value="F:DNA binding"/>
    <property type="evidence" value="ECO:0007669"/>
    <property type="project" value="UniProtKB-KW"/>
</dbReference>
<dbReference type="SMART" id="SM00345">
    <property type="entry name" value="HTH_GNTR"/>
    <property type="match status" value="1"/>
</dbReference>
<dbReference type="Gene3D" id="1.10.10.10">
    <property type="entry name" value="Winged helix-like DNA-binding domain superfamily/Winged helix DNA-binding domain"/>
    <property type="match status" value="1"/>
</dbReference>